<reference evidence="1" key="1">
    <citation type="submission" date="2023-04" db="EMBL/GenBank/DDBJ databases">
        <title>Phytophthora fragariaefolia NBRC 109709.</title>
        <authorList>
            <person name="Ichikawa N."/>
            <person name="Sato H."/>
            <person name="Tonouchi N."/>
        </authorList>
    </citation>
    <scope>NUCLEOTIDE SEQUENCE</scope>
    <source>
        <strain evidence="1">NBRC 109709</strain>
    </source>
</reference>
<comment type="caution">
    <text evidence="1">The sequence shown here is derived from an EMBL/GenBank/DDBJ whole genome shotgun (WGS) entry which is preliminary data.</text>
</comment>
<sequence length="150" mass="16887">MVNAVKSDRNRNLFIKKGCINGREVRILLNTGARTNMITPGLASNVLLASSALRWNIDTGNGCQTREYKQVFRVKASLVPDVDGIPEPIFKVFGEEFKDVFLEQFPDGLLPMKGVNFELTLKKGAKSSSRAPFRLRKWNKTDLRNLSRTS</sequence>
<evidence type="ECO:0000313" key="1">
    <source>
        <dbReference type="EMBL" id="GMF47669.1"/>
    </source>
</evidence>
<evidence type="ECO:0000313" key="2">
    <source>
        <dbReference type="Proteomes" id="UP001165121"/>
    </source>
</evidence>
<dbReference type="OrthoDB" id="121136at2759"/>
<protein>
    <submittedName>
        <fullName evidence="1">Unnamed protein product</fullName>
    </submittedName>
</protein>
<dbReference type="AlphaFoldDB" id="A0A9W6XYH6"/>
<organism evidence="1 2">
    <name type="scientific">Phytophthora fragariaefolia</name>
    <dbReference type="NCBI Taxonomy" id="1490495"/>
    <lineage>
        <taxon>Eukaryota</taxon>
        <taxon>Sar</taxon>
        <taxon>Stramenopiles</taxon>
        <taxon>Oomycota</taxon>
        <taxon>Peronosporomycetes</taxon>
        <taxon>Peronosporales</taxon>
        <taxon>Peronosporaceae</taxon>
        <taxon>Phytophthora</taxon>
    </lineage>
</organism>
<dbReference type="Proteomes" id="UP001165121">
    <property type="component" value="Unassembled WGS sequence"/>
</dbReference>
<dbReference type="EMBL" id="BSXT01002181">
    <property type="protein sequence ID" value="GMF47669.1"/>
    <property type="molecule type" value="Genomic_DNA"/>
</dbReference>
<accession>A0A9W6XYH6</accession>
<name>A0A9W6XYH6_9STRA</name>
<keyword evidence="2" id="KW-1185">Reference proteome</keyword>
<gene>
    <name evidence="1" type="ORF">Pfra01_001811100</name>
</gene>
<proteinExistence type="predicted"/>